<dbReference type="RefSeq" id="WP_172603209.1">
    <property type="nucleotide sequence ID" value="NZ_AP019389.1"/>
</dbReference>
<feature type="region of interest" description="Disordered" evidence="1">
    <location>
        <begin position="448"/>
        <end position="468"/>
    </location>
</feature>
<proteinExistence type="predicted"/>
<name>A0A3T1CLA1_9SPHN</name>
<sequence>MPKSNEQVANLVEWEDLLDASFASMTPVPISLENSVKGNAIMRGLDPKKFPLAELHVHLDAAGPNDRLIRIFRKFVNHWDYLDEQDWMEGTVSGSQQRRQALYEVLGIDEELCQAIDKSFPTSPIQNPTIIAEEHEKWYTDDVEEKHRYYFDKYLEQLTEKQKFPEKSAAALRTASREIVSRLSDPTREEAYQTKGLVVGYVQSGKTANFAGVIARAADAGYRLIIVLAGTLNILRDQTQFRLDRDVVGLELVDDDYDGAANTDKFLKHGAPPSQLGFFDWQRLTGPKYDYRELKRGIDALEFERREVSRPFFHPENLYKSKARLVVIKKHPSIMRKVISDLKKIKSKLEDIPTLIIDDESDQASINTLRPTLADTQKRTATNKKIVELLALLPRAQYVGYTATPYANVFINPTDAEDLFPKDYVLSLPKPDGYMGPQEFLKSYTDDDKETFSSGTHPHVRAVKGEDDDEDNLQRAIDTYLLAGALKLYREQENKDLKFRHHTMLVHHSPFTVVHDEVAALVEETISMGGYRSGPGLKRLKELFESDFRIVSQKEAPDLPFPSNFEQLKDHIGACYARVFADGGPLIILNGNYKDDEPDFEVQDVWKIVVGGAKLSRGYTIEGLTVSYFRRTSSVADTMMQFGRWFGYRTGYQDLVRLYIGVAEKFGDTTLNLYEAFSAMALDELDFRRELERYADHDAGITPRQIPPLVSSHLLLPTAKNKMFNARLEYENLGGKYLEKGVAPAIGPQQKNNSTQFSTFLENCDFGDGLRSLEFDGSTYEAFVAVSPKSDVVSLFSSLKWPTTRESPVGTLIEFLKSENIDPEINDFAIIVPQLVKAPQGIIDIGDHKFSVAHRARVDTTRYGVFSEPRHRPVADYISHRIDKGEPGESVRELRRRRRGAILIYPVIDKNGEFDGQDNLKDKVTFGFAFHLPKNSHRGTPAKFGVREPTKGDQIVVQNLGN</sequence>
<evidence type="ECO:0000313" key="4">
    <source>
        <dbReference type="Proteomes" id="UP000290057"/>
    </source>
</evidence>
<accession>A0A3T1CLA1</accession>
<protein>
    <recommendedName>
        <fullName evidence="2">Putative endonuclease Z1 domain-containing protein</fullName>
    </recommendedName>
</protein>
<dbReference type="InterPro" id="IPR018310">
    <property type="entry name" value="Put_endonuclease_Z1-dom"/>
</dbReference>
<dbReference type="AlphaFoldDB" id="A0A3T1CLA1"/>
<organism evidence="3 4">
    <name type="scientific">Qipengyuania flava</name>
    <dbReference type="NCBI Taxonomy" id="192812"/>
    <lineage>
        <taxon>Bacteria</taxon>
        <taxon>Pseudomonadati</taxon>
        <taxon>Pseudomonadota</taxon>
        <taxon>Alphaproteobacteria</taxon>
        <taxon>Sphingomonadales</taxon>
        <taxon>Erythrobacteraceae</taxon>
        <taxon>Qipengyuania</taxon>
    </lineage>
</organism>
<keyword evidence="4" id="KW-1185">Reference proteome</keyword>
<dbReference type="Proteomes" id="UP000290057">
    <property type="component" value="Chromosome"/>
</dbReference>
<evidence type="ECO:0000259" key="2">
    <source>
        <dbReference type="Pfam" id="PF10593"/>
    </source>
</evidence>
<evidence type="ECO:0000313" key="3">
    <source>
        <dbReference type="EMBL" id="BBI21794.1"/>
    </source>
</evidence>
<evidence type="ECO:0000256" key="1">
    <source>
        <dbReference type="SAM" id="MobiDB-lite"/>
    </source>
</evidence>
<dbReference type="EMBL" id="AP019389">
    <property type="protein sequence ID" value="BBI21794.1"/>
    <property type="molecule type" value="Genomic_DNA"/>
</dbReference>
<reference evidence="3 4" key="1">
    <citation type="submission" date="2019-01" db="EMBL/GenBank/DDBJ databases">
        <title>Complete genome sequence of Erythrobacter flavus KJ5.</title>
        <authorList>
            <person name="Kanesaki Y."/>
            <person name="Brotosudarmo T."/>
            <person name="Moriuchi R."/>
            <person name="Awai K."/>
        </authorList>
    </citation>
    <scope>NUCLEOTIDE SEQUENCE [LARGE SCALE GENOMIC DNA]</scope>
    <source>
        <strain evidence="3 4">KJ5</strain>
    </source>
</reference>
<feature type="domain" description="Putative endonuclease Z1" evidence="2">
    <location>
        <begin position="473"/>
        <end position="713"/>
    </location>
</feature>
<gene>
    <name evidence="3" type="ORF">EKJ_26410</name>
</gene>
<dbReference type="Pfam" id="PF10593">
    <property type="entry name" value="Z1"/>
    <property type="match status" value="1"/>
</dbReference>